<gene>
    <name evidence="1" type="primary">EVAR_19541_1</name>
    <name evidence="1" type="ORF">TNCT_286361</name>
</gene>
<dbReference type="Proteomes" id="UP000887116">
    <property type="component" value="Unassembled WGS sequence"/>
</dbReference>
<organism evidence="1 2">
    <name type="scientific">Trichonephila clavata</name>
    <name type="common">Joro spider</name>
    <name type="synonym">Nephila clavata</name>
    <dbReference type="NCBI Taxonomy" id="2740835"/>
    <lineage>
        <taxon>Eukaryota</taxon>
        <taxon>Metazoa</taxon>
        <taxon>Ecdysozoa</taxon>
        <taxon>Arthropoda</taxon>
        <taxon>Chelicerata</taxon>
        <taxon>Arachnida</taxon>
        <taxon>Araneae</taxon>
        <taxon>Araneomorphae</taxon>
        <taxon>Entelegynae</taxon>
        <taxon>Araneoidea</taxon>
        <taxon>Nephilidae</taxon>
        <taxon>Trichonephila</taxon>
    </lineage>
</organism>
<dbReference type="EMBL" id="BMAO01013823">
    <property type="protein sequence ID" value="GFQ91165.1"/>
    <property type="molecule type" value="Genomic_DNA"/>
</dbReference>
<proteinExistence type="predicted"/>
<keyword evidence="2" id="KW-1185">Reference proteome</keyword>
<dbReference type="OrthoDB" id="10063284at2759"/>
<protein>
    <submittedName>
        <fullName evidence="1">Uncharacterized protein</fullName>
    </submittedName>
</protein>
<comment type="caution">
    <text evidence="1">The sequence shown here is derived from an EMBL/GenBank/DDBJ whole genome shotgun (WGS) entry which is preliminary data.</text>
</comment>
<name>A0A8X6FWQ1_TRICU</name>
<accession>A0A8X6FWQ1</accession>
<dbReference type="AlphaFoldDB" id="A0A8X6FWQ1"/>
<evidence type="ECO:0000313" key="1">
    <source>
        <dbReference type="EMBL" id="GFQ91165.1"/>
    </source>
</evidence>
<sequence length="93" mass="10608">MLLHVEDSKDYDLVVKRINDTRWCARVDATMTLSIGDSSFQKALHVIAEDMTLKLQVIHEAKCFLNDLSKKENMINASFWAVVLNRINGVNKS</sequence>
<reference evidence="1" key="1">
    <citation type="submission" date="2020-07" db="EMBL/GenBank/DDBJ databases">
        <title>Multicomponent nature underlies the extraordinary mechanical properties of spider dragline silk.</title>
        <authorList>
            <person name="Kono N."/>
            <person name="Nakamura H."/>
            <person name="Mori M."/>
            <person name="Yoshida Y."/>
            <person name="Ohtoshi R."/>
            <person name="Malay A.D."/>
            <person name="Moran D.A.P."/>
            <person name="Tomita M."/>
            <person name="Numata K."/>
            <person name="Arakawa K."/>
        </authorList>
    </citation>
    <scope>NUCLEOTIDE SEQUENCE</scope>
</reference>
<evidence type="ECO:0000313" key="2">
    <source>
        <dbReference type="Proteomes" id="UP000887116"/>
    </source>
</evidence>